<accession>G2WF40</accession>
<protein>
    <submittedName>
        <fullName evidence="1">K7_03064p</fullName>
    </submittedName>
</protein>
<dbReference type="HOGENOM" id="CLU_2186022_0_0_1"/>
<proteinExistence type="predicted"/>
<dbReference type="Proteomes" id="UP000001608">
    <property type="component" value="Chromosome 8"/>
</dbReference>
<evidence type="ECO:0000313" key="2">
    <source>
        <dbReference type="Proteomes" id="UP000001608"/>
    </source>
</evidence>
<gene>
    <name evidence="1" type="primary">K7_03064</name>
    <name evidence="1" type="ORF">SYK7_030641</name>
</gene>
<sequence length="109" mass="12881">MHIYPYICVPVEGYNVLKKEREEIGFRSRTDKLYFSKADANRIQQISMKECDGGDASVDCTIFFPVFFHFCVGRVLNQESGKNRKEKSKLIRENQLHYQKWQDPNKKSK</sequence>
<reference evidence="1 2" key="1">
    <citation type="journal article" date="2011" name="DNA Res.">
        <title>Whole-genome sequencing of sake yeast Saccharomyces cerevisiae Kyokai no. 7.</title>
        <authorList>
            <person name="Akao T."/>
            <person name="Yashiro I."/>
            <person name="Hosoyama A."/>
            <person name="Kitagaki H."/>
            <person name="Horikawa H."/>
            <person name="Watanabe D."/>
            <person name="Akada R."/>
            <person name="Ando Y."/>
            <person name="Harashima S."/>
            <person name="Inoue T."/>
            <person name="Inoue Y."/>
            <person name="Kajiwara S."/>
            <person name="Kitamoto K."/>
            <person name="Kitamoto N."/>
            <person name="Kobayashi O."/>
            <person name="Kuhara S."/>
            <person name="Masubuchi T."/>
            <person name="Mizoguchi H."/>
            <person name="Nakao Y."/>
            <person name="Nakazato A."/>
            <person name="Namise M."/>
            <person name="Oba T."/>
            <person name="Ogata T."/>
            <person name="Ohta A."/>
            <person name="Sato M."/>
            <person name="Shibasaki S."/>
            <person name="Takatsume Y."/>
            <person name="Tanimoto S."/>
            <person name="Tsuboi H."/>
            <person name="Nishimura A."/>
            <person name="Yoda K."/>
            <person name="Ishikawa T."/>
            <person name="Iwashita K."/>
            <person name="Fujita N."/>
            <person name="Shimoi H."/>
        </authorList>
    </citation>
    <scope>NUCLEOTIDE SEQUENCE [LARGE SCALE GENOMIC DNA]</scope>
    <source>
        <strain evidence="2">Kyokai no. 7 / NBRC 101557</strain>
    </source>
</reference>
<evidence type="ECO:0000313" key="1">
    <source>
        <dbReference type="EMBL" id="GAA23683.1"/>
    </source>
</evidence>
<dbReference type="AlphaFoldDB" id="G2WF40"/>
<comment type="caution">
    <text evidence="1">The sequence shown here is derived from an EMBL/GenBank/DDBJ whole genome shotgun (WGS) entry which is preliminary data.</text>
</comment>
<dbReference type="EMBL" id="DG000044">
    <property type="protein sequence ID" value="GAA23683.1"/>
    <property type="molecule type" value="Genomic_DNA"/>
</dbReference>
<organism evidence="1 2">
    <name type="scientific">Saccharomyces cerevisiae (strain Kyokai no. 7 / NBRC 101557)</name>
    <name type="common">Baker's yeast</name>
    <dbReference type="NCBI Taxonomy" id="721032"/>
    <lineage>
        <taxon>Eukaryota</taxon>
        <taxon>Fungi</taxon>
        <taxon>Dikarya</taxon>
        <taxon>Ascomycota</taxon>
        <taxon>Saccharomycotina</taxon>
        <taxon>Saccharomycetes</taxon>
        <taxon>Saccharomycetales</taxon>
        <taxon>Saccharomycetaceae</taxon>
        <taxon>Saccharomyces</taxon>
    </lineage>
</organism>
<name>G2WF40_YEASK</name>